<comment type="caution">
    <text evidence="3">The sequence shown here is derived from an EMBL/GenBank/DDBJ whole genome shotgun (WGS) entry which is preliminary data.</text>
</comment>
<evidence type="ECO:0000256" key="1">
    <source>
        <dbReference type="SAM" id="Phobius"/>
    </source>
</evidence>
<protein>
    <submittedName>
        <fullName evidence="3">Uncharacterized protein</fullName>
    </submittedName>
</protein>
<dbReference type="Proteomes" id="UP000014568">
    <property type="component" value="Unassembled WGS sequence"/>
</dbReference>
<accession>S3NCX1</accession>
<organism evidence="3 4">
    <name type="scientific">Acinetobacter rudis CIP 110305</name>
    <dbReference type="NCBI Taxonomy" id="421052"/>
    <lineage>
        <taxon>Bacteria</taxon>
        <taxon>Pseudomonadati</taxon>
        <taxon>Pseudomonadota</taxon>
        <taxon>Gammaproteobacteria</taxon>
        <taxon>Moraxellales</taxon>
        <taxon>Moraxellaceae</taxon>
        <taxon>Acinetobacter</taxon>
    </lineage>
</organism>
<evidence type="ECO:0000313" key="3">
    <source>
        <dbReference type="EMBL" id="EPF72159.1"/>
    </source>
</evidence>
<dbReference type="AlphaFoldDB" id="S3NCX1"/>
<keyword evidence="4" id="KW-1185">Reference proteome</keyword>
<name>S3NCX1_9GAMM</name>
<sequence length="55" mass="5507">MKKVLLVVSLSMYSIAASAAGNPVAVGDVVGRDLSVWGLGALVHIGLLASSNNIA</sequence>
<dbReference type="RefSeq" id="WP_016656615.1">
    <property type="nucleotide sequence ID" value="NZ_KE340353.1"/>
</dbReference>
<dbReference type="PATRIC" id="fig|421052.3.peg.2155"/>
<dbReference type="STRING" id="632955.GCA_000829675_00227"/>
<keyword evidence="1" id="KW-0472">Membrane</keyword>
<feature type="chain" id="PRO_5004523618" evidence="2">
    <location>
        <begin position="20"/>
        <end position="55"/>
    </location>
</feature>
<evidence type="ECO:0000313" key="4">
    <source>
        <dbReference type="Proteomes" id="UP000014568"/>
    </source>
</evidence>
<reference evidence="3 4" key="1">
    <citation type="submission" date="2013-06" db="EMBL/GenBank/DDBJ databases">
        <title>The Genome Sequence of Acinetobacter rudis CIP 110305.</title>
        <authorList>
            <consortium name="The Broad Institute Genome Sequencing Platform"/>
            <consortium name="The Broad Institute Genome Sequencing Center for Infectious Disease"/>
            <person name="Cerqueira G."/>
            <person name="Feldgarden M."/>
            <person name="Courvalin P."/>
            <person name="Perichon B."/>
            <person name="Grillot-Courvalin C."/>
            <person name="Clermont D."/>
            <person name="Rocha E."/>
            <person name="Yoon E.-J."/>
            <person name="Nemec A."/>
            <person name="Young S.K."/>
            <person name="Zeng Q."/>
            <person name="Gargeya S."/>
            <person name="Fitzgerald M."/>
            <person name="Abouelleil A."/>
            <person name="Alvarado L."/>
            <person name="Berlin A.M."/>
            <person name="Chapman S.B."/>
            <person name="Dewar J."/>
            <person name="Goldberg J."/>
            <person name="Griggs A."/>
            <person name="Gujja S."/>
            <person name="Hansen M."/>
            <person name="Howarth C."/>
            <person name="Imamovic A."/>
            <person name="Larimer J."/>
            <person name="McCowan C."/>
            <person name="Murphy C."/>
            <person name="Pearson M."/>
            <person name="Priest M."/>
            <person name="Roberts A."/>
            <person name="Saif S."/>
            <person name="Shea T."/>
            <person name="Sykes S."/>
            <person name="Wortman J."/>
            <person name="Nusbaum C."/>
            <person name="Birren B."/>
        </authorList>
    </citation>
    <scope>NUCLEOTIDE SEQUENCE [LARGE SCALE GENOMIC DNA]</scope>
    <source>
        <strain evidence="3 4">CIP 110305</strain>
    </source>
</reference>
<feature type="signal peptide" evidence="2">
    <location>
        <begin position="1"/>
        <end position="19"/>
    </location>
</feature>
<keyword evidence="1" id="KW-1133">Transmembrane helix</keyword>
<feature type="transmembrane region" description="Helical" evidence="1">
    <location>
        <begin position="35"/>
        <end position="54"/>
    </location>
</feature>
<dbReference type="HOGENOM" id="CLU_3021376_0_0_6"/>
<keyword evidence="2" id="KW-0732">Signal</keyword>
<gene>
    <name evidence="3" type="ORF">F945_02211</name>
</gene>
<evidence type="ECO:0000256" key="2">
    <source>
        <dbReference type="SAM" id="SignalP"/>
    </source>
</evidence>
<dbReference type="EMBL" id="ATGI01000030">
    <property type="protein sequence ID" value="EPF72159.1"/>
    <property type="molecule type" value="Genomic_DNA"/>
</dbReference>
<keyword evidence="1" id="KW-0812">Transmembrane</keyword>
<proteinExistence type="predicted"/>